<accession>A0A9J6CSS7</accession>
<organism evidence="1 2">
    <name type="scientific">Polypedilum vanderplanki</name>
    <name type="common">Sleeping chironomid midge</name>
    <dbReference type="NCBI Taxonomy" id="319348"/>
    <lineage>
        <taxon>Eukaryota</taxon>
        <taxon>Metazoa</taxon>
        <taxon>Ecdysozoa</taxon>
        <taxon>Arthropoda</taxon>
        <taxon>Hexapoda</taxon>
        <taxon>Insecta</taxon>
        <taxon>Pterygota</taxon>
        <taxon>Neoptera</taxon>
        <taxon>Endopterygota</taxon>
        <taxon>Diptera</taxon>
        <taxon>Nematocera</taxon>
        <taxon>Chironomoidea</taxon>
        <taxon>Chironomidae</taxon>
        <taxon>Chironominae</taxon>
        <taxon>Polypedilum</taxon>
        <taxon>Polypedilum</taxon>
    </lineage>
</organism>
<sequence>MFLWSKNYVMNKVFHSFQESVFRFREYLQYYYISDGEIEQFINQSKNIMKILKNHAIDDSKVMVIIFKIFEDLNFNTNEIIKMIVVCCEAISFEERTQLSGITIVIDLYKIGFDFILKQ</sequence>
<dbReference type="EMBL" id="JADBJN010000001">
    <property type="protein sequence ID" value="KAG5684964.1"/>
    <property type="molecule type" value="Genomic_DNA"/>
</dbReference>
<evidence type="ECO:0000313" key="1">
    <source>
        <dbReference type="EMBL" id="KAG5684964.1"/>
    </source>
</evidence>
<evidence type="ECO:0000313" key="2">
    <source>
        <dbReference type="Proteomes" id="UP001107558"/>
    </source>
</evidence>
<dbReference type="AlphaFoldDB" id="A0A9J6CSS7"/>
<proteinExistence type="predicted"/>
<dbReference type="Gene3D" id="3.40.525.10">
    <property type="entry name" value="CRAL-TRIO lipid binding domain"/>
    <property type="match status" value="1"/>
</dbReference>
<gene>
    <name evidence="1" type="ORF">PVAND_014169</name>
</gene>
<reference evidence="1" key="1">
    <citation type="submission" date="2021-03" db="EMBL/GenBank/DDBJ databases">
        <title>Chromosome level genome of the anhydrobiotic midge Polypedilum vanderplanki.</title>
        <authorList>
            <person name="Yoshida Y."/>
            <person name="Kikawada T."/>
            <person name="Gusev O."/>
        </authorList>
    </citation>
    <scope>NUCLEOTIDE SEQUENCE</scope>
    <source>
        <strain evidence="1">NIAS01</strain>
        <tissue evidence="1">Whole body or cell culture</tissue>
    </source>
</reference>
<comment type="caution">
    <text evidence="1">The sequence shown here is derived from an EMBL/GenBank/DDBJ whole genome shotgun (WGS) entry which is preliminary data.</text>
</comment>
<dbReference type="InterPro" id="IPR036865">
    <property type="entry name" value="CRAL-TRIO_dom_sf"/>
</dbReference>
<protein>
    <submittedName>
        <fullName evidence="1">Uncharacterized protein</fullName>
    </submittedName>
</protein>
<dbReference type="SUPFAM" id="SSF52087">
    <property type="entry name" value="CRAL/TRIO domain"/>
    <property type="match status" value="1"/>
</dbReference>
<name>A0A9J6CSS7_POLVA</name>
<keyword evidence="2" id="KW-1185">Reference proteome</keyword>
<dbReference type="Proteomes" id="UP001107558">
    <property type="component" value="Chromosome 1"/>
</dbReference>